<evidence type="ECO:0000256" key="11">
    <source>
        <dbReference type="ARBA" id="ARBA00022843"/>
    </source>
</evidence>
<dbReference type="GO" id="GO:0016323">
    <property type="term" value="C:basolateral plasma membrane"/>
    <property type="evidence" value="ECO:0007669"/>
    <property type="project" value="UniProtKB-SubCell"/>
</dbReference>
<dbReference type="Gene3D" id="3.40.50.300">
    <property type="entry name" value="P-loop containing nucleotide triphosphate hydrolases"/>
    <property type="match status" value="1"/>
</dbReference>
<dbReference type="Gene3D" id="1.10.533.10">
    <property type="entry name" value="Death Domain, Fas"/>
    <property type="match status" value="2"/>
</dbReference>
<feature type="domain" description="CARD" evidence="17">
    <location>
        <begin position="108"/>
        <end position="187"/>
    </location>
</feature>
<keyword evidence="9" id="KW-0547">Nucleotide-binding</keyword>
<gene>
    <name evidence="19" type="primary">nod2</name>
</gene>
<dbReference type="Pfam" id="PF17779">
    <property type="entry name" value="WHD_NOD2"/>
    <property type="match status" value="1"/>
</dbReference>
<evidence type="ECO:0000259" key="17">
    <source>
        <dbReference type="PROSITE" id="PS50209"/>
    </source>
</evidence>
<evidence type="ECO:0000256" key="1">
    <source>
        <dbReference type="ARBA" id="ARBA00004187"/>
    </source>
</evidence>
<dbReference type="InterPro" id="IPR007111">
    <property type="entry name" value="NACHT_NTPase"/>
</dbReference>
<keyword evidence="6" id="KW-0399">Innate immunity</keyword>
<keyword evidence="14" id="KW-0564">Palmitate</keyword>
<dbReference type="Pfam" id="PF17776">
    <property type="entry name" value="NLRC4_HD2"/>
    <property type="match status" value="1"/>
</dbReference>
<feature type="domain" description="CARD" evidence="17">
    <location>
        <begin position="1"/>
        <end position="83"/>
    </location>
</feature>
<keyword evidence="11" id="KW-0832">Ubl conjugation</keyword>
<evidence type="ECO:0000256" key="6">
    <source>
        <dbReference type="ARBA" id="ARBA00022588"/>
    </source>
</evidence>
<proteinExistence type="inferred from homology"/>
<reference evidence="19" key="1">
    <citation type="submission" date="2025-08" db="UniProtKB">
        <authorList>
            <consortium name="Ensembl"/>
        </authorList>
    </citation>
    <scope>IDENTIFICATION</scope>
</reference>
<keyword evidence="10" id="KW-0067">ATP-binding</keyword>
<dbReference type="Pfam" id="PF05729">
    <property type="entry name" value="NACHT"/>
    <property type="match status" value="1"/>
</dbReference>
<dbReference type="InterPro" id="IPR027417">
    <property type="entry name" value="P-loop_NTPase"/>
</dbReference>
<evidence type="ECO:0000256" key="13">
    <source>
        <dbReference type="ARBA" id="ARBA00023136"/>
    </source>
</evidence>
<comment type="similarity">
    <text evidence="16">Belongs to the NOD1-NOD2 family.</text>
</comment>
<evidence type="ECO:0000256" key="4">
    <source>
        <dbReference type="ARBA" id="ARBA00022475"/>
    </source>
</evidence>
<dbReference type="GeneTree" id="ENSGT00940000160934"/>
<dbReference type="SMART" id="SM00368">
    <property type="entry name" value="LRR_RI"/>
    <property type="match status" value="6"/>
</dbReference>
<dbReference type="Pfam" id="PF13516">
    <property type="entry name" value="LRR_6"/>
    <property type="match status" value="4"/>
</dbReference>
<dbReference type="GO" id="GO:0051607">
    <property type="term" value="P:defense response to virus"/>
    <property type="evidence" value="ECO:0007669"/>
    <property type="project" value="Ensembl"/>
</dbReference>
<dbReference type="GO" id="GO:0005737">
    <property type="term" value="C:cytoplasm"/>
    <property type="evidence" value="ECO:0007669"/>
    <property type="project" value="UniProtKB-SubCell"/>
</dbReference>
<evidence type="ECO:0000256" key="2">
    <source>
        <dbReference type="ARBA" id="ARBA00004193"/>
    </source>
</evidence>
<organism evidence="19 20">
    <name type="scientific">Sander lucioperca</name>
    <name type="common">Pike-perch</name>
    <name type="synonym">Perca lucioperca</name>
    <dbReference type="NCBI Taxonomy" id="283035"/>
    <lineage>
        <taxon>Eukaryota</taxon>
        <taxon>Metazoa</taxon>
        <taxon>Chordata</taxon>
        <taxon>Craniata</taxon>
        <taxon>Vertebrata</taxon>
        <taxon>Euteleostomi</taxon>
        <taxon>Actinopterygii</taxon>
        <taxon>Neopterygii</taxon>
        <taxon>Teleostei</taxon>
        <taxon>Neoteleostei</taxon>
        <taxon>Acanthomorphata</taxon>
        <taxon>Eupercaria</taxon>
        <taxon>Perciformes</taxon>
        <taxon>Percoidei</taxon>
        <taxon>Percidae</taxon>
        <taxon>Luciopercinae</taxon>
        <taxon>Sander</taxon>
    </lineage>
</organism>
<evidence type="ECO:0000313" key="20">
    <source>
        <dbReference type="Proteomes" id="UP000694568"/>
    </source>
</evidence>
<dbReference type="PROSITE" id="PS50837">
    <property type="entry name" value="NACHT"/>
    <property type="match status" value="1"/>
</dbReference>
<keyword evidence="8" id="KW-0677">Repeat</keyword>
<dbReference type="InterPro" id="IPR001611">
    <property type="entry name" value="Leu-rich_rpt"/>
</dbReference>
<name>A0A8C9ZQW2_SANLU</name>
<dbReference type="Ensembl" id="ENSSLUT00000046227.1">
    <property type="protein sequence ID" value="ENSSLUP00000044825.1"/>
    <property type="gene ID" value="ENSSLUG00000019680.1"/>
</dbReference>
<dbReference type="FunFam" id="3.40.50.300:FF:000940">
    <property type="entry name" value="Nucleotide-binding oligomerization domain-containing protein 2"/>
    <property type="match status" value="1"/>
</dbReference>
<accession>A0A8C9ZQW2</accession>
<dbReference type="GO" id="GO:0043122">
    <property type="term" value="P:regulation of canonical NF-kappaB signal transduction"/>
    <property type="evidence" value="ECO:0007669"/>
    <property type="project" value="Ensembl"/>
</dbReference>
<keyword evidence="7" id="KW-0433">Leucine-rich repeat</keyword>
<feature type="domain" description="NACHT" evidence="18">
    <location>
        <begin position="276"/>
        <end position="412"/>
    </location>
</feature>
<dbReference type="InterPro" id="IPR051261">
    <property type="entry name" value="NLR"/>
</dbReference>
<dbReference type="GO" id="GO:0042981">
    <property type="term" value="P:regulation of apoptotic process"/>
    <property type="evidence" value="ECO:0007669"/>
    <property type="project" value="InterPro"/>
</dbReference>
<dbReference type="InterPro" id="IPR011029">
    <property type="entry name" value="DEATH-like_dom_sf"/>
</dbReference>
<evidence type="ECO:0000313" key="19">
    <source>
        <dbReference type="Ensembl" id="ENSSLUP00000044825.1"/>
    </source>
</evidence>
<keyword evidence="12" id="KW-0391">Immunity</keyword>
<evidence type="ECO:0000256" key="5">
    <source>
        <dbReference type="ARBA" id="ARBA00022490"/>
    </source>
</evidence>
<dbReference type="Gene3D" id="3.80.10.10">
    <property type="entry name" value="Ribonuclease Inhibitor"/>
    <property type="match status" value="1"/>
</dbReference>
<keyword evidence="5" id="KW-0963">Cytoplasm</keyword>
<evidence type="ECO:0000256" key="12">
    <source>
        <dbReference type="ARBA" id="ARBA00022859"/>
    </source>
</evidence>
<dbReference type="GO" id="GO:0060333">
    <property type="term" value="P:type II interferon-mediated signaling pathway"/>
    <property type="evidence" value="ECO:0007669"/>
    <property type="project" value="Ensembl"/>
</dbReference>
<dbReference type="InterPro" id="IPR041267">
    <property type="entry name" value="NLRP_HD2"/>
</dbReference>
<dbReference type="GO" id="GO:0042742">
    <property type="term" value="P:defense response to bacterium"/>
    <property type="evidence" value="ECO:0007669"/>
    <property type="project" value="Ensembl"/>
</dbReference>
<evidence type="ECO:0000256" key="9">
    <source>
        <dbReference type="ARBA" id="ARBA00022741"/>
    </source>
</evidence>
<protein>
    <submittedName>
        <fullName evidence="19">Nucleotide-binding oligomerization domain containing 2</fullName>
    </submittedName>
</protein>
<dbReference type="GO" id="GO:0006355">
    <property type="term" value="P:regulation of DNA-templated transcription"/>
    <property type="evidence" value="ECO:0007669"/>
    <property type="project" value="Ensembl"/>
</dbReference>
<evidence type="ECO:0000256" key="8">
    <source>
        <dbReference type="ARBA" id="ARBA00022737"/>
    </source>
</evidence>
<reference evidence="19" key="2">
    <citation type="submission" date="2025-09" db="UniProtKB">
        <authorList>
            <consortium name="Ensembl"/>
        </authorList>
    </citation>
    <scope>IDENTIFICATION</scope>
</reference>
<dbReference type="GO" id="GO:0005524">
    <property type="term" value="F:ATP binding"/>
    <property type="evidence" value="ECO:0007669"/>
    <property type="project" value="UniProtKB-KW"/>
</dbReference>
<dbReference type="InterPro" id="IPR041075">
    <property type="entry name" value="NOD1/2_WH"/>
</dbReference>
<evidence type="ECO:0000256" key="15">
    <source>
        <dbReference type="ARBA" id="ARBA00023288"/>
    </source>
</evidence>
<evidence type="ECO:0000256" key="14">
    <source>
        <dbReference type="ARBA" id="ARBA00023139"/>
    </source>
</evidence>
<keyword evidence="20" id="KW-1185">Reference proteome</keyword>
<dbReference type="CDD" id="cd08788">
    <property type="entry name" value="CARD_NOD2_2_CARD15"/>
    <property type="match status" value="1"/>
</dbReference>
<dbReference type="PROSITE" id="PS50209">
    <property type="entry name" value="CARD"/>
    <property type="match status" value="2"/>
</dbReference>
<evidence type="ECO:0000256" key="10">
    <source>
        <dbReference type="ARBA" id="ARBA00022840"/>
    </source>
</evidence>
<evidence type="ECO:0000259" key="18">
    <source>
        <dbReference type="PROSITE" id="PS50837"/>
    </source>
</evidence>
<dbReference type="SUPFAM" id="SSF52047">
    <property type="entry name" value="RNI-like"/>
    <property type="match status" value="1"/>
</dbReference>
<evidence type="ECO:0000256" key="3">
    <source>
        <dbReference type="ARBA" id="ARBA00004496"/>
    </source>
</evidence>
<keyword evidence="13" id="KW-0472">Membrane</keyword>
<comment type="subcellular location">
    <subcellularLocation>
        <location evidence="1">Basolateral cell membrane</location>
    </subcellularLocation>
    <subcellularLocation>
        <location evidence="2">Cell membrane</location>
        <topology evidence="2">Lipid-anchor</topology>
    </subcellularLocation>
    <subcellularLocation>
        <location evidence="3">Cytoplasm</location>
    </subcellularLocation>
</comment>
<dbReference type="Proteomes" id="UP000694568">
    <property type="component" value="Unplaced"/>
</dbReference>
<dbReference type="AlphaFoldDB" id="A0A8C9ZQW2"/>
<dbReference type="SUPFAM" id="SSF47986">
    <property type="entry name" value="DEATH domain"/>
    <property type="match status" value="2"/>
</dbReference>
<dbReference type="Pfam" id="PF00619">
    <property type="entry name" value="CARD"/>
    <property type="match status" value="2"/>
</dbReference>
<dbReference type="InterPro" id="IPR001315">
    <property type="entry name" value="CARD"/>
</dbReference>
<evidence type="ECO:0000256" key="7">
    <source>
        <dbReference type="ARBA" id="ARBA00022614"/>
    </source>
</evidence>
<keyword evidence="15" id="KW-0449">Lipoprotein</keyword>
<sequence length="1007" mass="111722">MSVQELVLRQRTEILNALCSSGSAEHLAQVLDILLAQGALIWEDYQNIQVPGRALYTNARQLLDLVYTKGLETCGLFLAALKQVLPEVHGVGLTFSGCCSNLEEKEEYQSTSTQTLLTQRPSLVSKLQCCIDGALKALVISGHFTSADCNEVRLPIHTPSQQARRLLDHVRSKGESAAKVVLQYIQQKQESGSPLNQDKWTPPKGISVLKYQKKLSSSVSAQSCFLSTYGGTSHMSLDDIYTKGELELVHNCVDVHGPLDLEDILGTVGTVNEEADTVLVSGDAGGGKSTLLQRLHLLWARGSALQDFLLLFPFSCRRLNSETRELSVQELLFQHCCWPDREQEEIFQFILNHPHLILFTFDGLDELKQSFSDEHRLCCPTQRAPVHILLFNLIQGSLLKGVRKVVTSRPEAVGPVLKKHLRKEVLLKGFSPSGIDCFVKKHHRDPTVAAKVLESLQTNTALLGLCHSPVLCWIVSQCHKELLGCGEGSLQTITDVYLMILQHFFQHQTSPKSTTGLDWLQEHLNTVLHLGKLAFEGIGATCYIFSGPDLETCGVTEKDICMGFLIQSKNMSSTHSKCYEFLHVTMQCFFAALYIVLSNNTDRSTIPRLFEPRNMRKTGLSSTCFMACMPSTDKQERALEGEATAAETPNLQITATFVSGLLSQRHRSLWLHCCPTAVMEKRVRQVSRCLSKGMQKHFKSIPQPVEGEKKSMHAMPGFVWLIKCIYEMQESRIAKCAMSKLEVDHLKLTYCNIGPVECTALAYVLQHLRNPVGLQLDNNSVGDVGVEQLLPCMHICNSLYLRNNNITDEGIRKLLAKGLQCDNFRKIALFNNKLTDACTQHFSHLLKTKQNFLSLRLGNNNITEEGAKQLAEGLKFNHSLQYLGLWGNKIGDAGTEALASALESSKSLVWLSLVGNGVGSAGACALANIIKNSTSLEELWLTDNCITRTGVECLIQALEHNTHVISVWCVMFPLFLFAVSTCACLHPGIWASHCLTASFSDKKDCCC</sequence>
<dbReference type="PANTHER" id="PTHR24106">
    <property type="entry name" value="NACHT, LRR AND CARD DOMAINS-CONTAINING"/>
    <property type="match status" value="1"/>
</dbReference>
<keyword evidence="4" id="KW-1003">Cell membrane</keyword>
<dbReference type="InterPro" id="IPR032675">
    <property type="entry name" value="LRR_dom_sf"/>
</dbReference>
<evidence type="ECO:0000256" key="16">
    <source>
        <dbReference type="ARBA" id="ARBA00038296"/>
    </source>
</evidence>